<gene>
    <name evidence="13" type="primary">RBD2</name>
    <name evidence="13" type="ORF">TWF718_001474</name>
</gene>
<dbReference type="Pfam" id="PF01694">
    <property type="entry name" value="Rhomboid"/>
    <property type="match status" value="1"/>
</dbReference>
<evidence type="ECO:0000256" key="8">
    <source>
        <dbReference type="ARBA" id="ARBA00022989"/>
    </source>
</evidence>
<feature type="transmembrane region" description="Helical" evidence="11">
    <location>
        <begin position="21"/>
        <end position="40"/>
    </location>
</feature>
<evidence type="ECO:0000256" key="3">
    <source>
        <dbReference type="ARBA" id="ARBA00009045"/>
    </source>
</evidence>
<protein>
    <recommendedName>
        <fullName evidence="4">rhomboid protease</fullName>
        <ecNumber evidence="4">3.4.21.105</ecNumber>
    </recommendedName>
</protein>
<evidence type="ECO:0000256" key="4">
    <source>
        <dbReference type="ARBA" id="ARBA00013039"/>
    </source>
</evidence>
<evidence type="ECO:0000256" key="5">
    <source>
        <dbReference type="ARBA" id="ARBA00022670"/>
    </source>
</evidence>
<evidence type="ECO:0000256" key="10">
    <source>
        <dbReference type="SAM" id="MobiDB-lite"/>
    </source>
</evidence>
<feature type="transmembrane region" description="Helical" evidence="11">
    <location>
        <begin position="97"/>
        <end position="115"/>
    </location>
</feature>
<dbReference type="AlphaFoldDB" id="A0AAN8RNC1"/>
<evidence type="ECO:0000256" key="7">
    <source>
        <dbReference type="ARBA" id="ARBA00022801"/>
    </source>
</evidence>
<feature type="transmembrane region" description="Helical" evidence="11">
    <location>
        <begin position="66"/>
        <end position="85"/>
    </location>
</feature>
<evidence type="ECO:0000256" key="9">
    <source>
        <dbReference type="ARBA" id="ARBA00023136"/>
    </source>
</evidence>
<feature type="transmembrane region" description="Helical" evidence="11">
    <location>
        <begin position="151"/>
        <end position="176"/>
    </location>
</feature>
<keyword evidence="6 11" id="KW-0812">Transmembrane</keyword>
<dbReference type="InterPro" id="IPR022764">
    <property type="entry name" value="Peptidase_S54_rhomboid_dom"/>
</dbReference>
<comment type="caution">
    <text evidence="13">The sequence shown here is derived from an EMBL/GenBank/DDBJ whole genome shotgun (WGS) entry which is preliminary data.</text>
</comment>
<dbReference type="GO" id="GO:0004252">
    <property type="term" value="F:serine-type endopeptidase activity"/>
    <property type="evidence" value="ECO:0007669"/>
    <property type="project" value="InterPro"/>
</dbReference>
<dbReference type="Gene3D" id="1.20.1540.10">
    <property type="entry name" value="Rhomboid-like"/>
    <property type="match status" value="1"/>
</dbReference>
<sequence length="295" mass="32238">MLPNLDAVPDRIASTVRRLPILTRGLLGLTVILFIVGRISDSNAVLELDNQNFGITQLHRLNTYPFVHQGWIHIIINLLAVTYPLSRFEREKGTLHTLLMIVGPFSTFPAIGYTVIDKLFFGGNGIYYGMSVFIVMFAAMDATRIYKYKPYYWIAGYRVPSWAPVVGFVLVLEIFVFGGTGWLVHVVAMAVGWAYASEYLKLLEPPEKVLKFVETKLRPLLSRIPFYVALDARDSAGHTLVLPTFAEEGGARGGVDMPSLRMNPRNSPPAAAAAAGGSGGNANNFGGAGRTLGSS</sequence>
<comment type="similarity">
    <text evidence="3">Belongs to the peptidase S54 family.</text>
</comment>
<feature type="transmembrane region" description="Helical" evidence="11">
    <location>
        <begin position="121"/>
        <end position="139"/>
    </location>
</feature>
<dbReference type="EC" id="3.4.21.105" evidence="4"/>
<accession>A0AAN8RNC1</accession>
<dbReference type="GO" id="GO:0006508">
    <property type="term" value="P:proteolysis"/>
    <property type="evidence" value="ECO:0007669"/>
    <property type="project" value="UniProtKB-KW"/>
</dbReference>
<evidence type="ECO:0000256" key="2">
    <source>
        <dbReference type="ARBA" id="ARBA00004141"/>
    </source>
</evidence>
<keyword evidence="8 11" id="KW-1133">Transmembrane helix</keyword>
<comment type="catalytic activity">
    <reaction evidence="1">
        <text>Cleaves type-1 transmembrane domains using a catalytic dyad composed of serine and histidine that are contributed by different transmembrane domains.</text>
        <dbReference type="EC" id="3.4.21.105"/>
    </reaction>
</comment>
<proteinExistence type="inferred from homology"/>
<evidence type="ECO:0000256" key="1">
    <source>
        <dbReference type="ARBA" id="ARBA00000156"/>
    </source>
</evidence>
<feature type="domain" description="Peptidase S54 rhomboid" evidence="12">
    <location>
        <begin position="57"/>
        <end position="196"/>
    </location>
</feature>
<dbReference type="SUPFAM" id="SSF144091">
    <property type="entry name" value="Rhomboid-like"/>
    <property type="match status" value="1"/>
</dbReference>
<reference evidence="13 14" key="1">
    <citation type="submission" date="2019-10" db="EMBL/GenBank/DDBJ databases">
        <authorList>
            <person name="Palmer J.M."/>
        </authorList>
    </citation>
    <scope>NUCLEOTIDE SEQUENCE [LARGE SCALE GENOMIC DNA]</scope>
    <source>
        <strain evidence="13 14">TWF718</strain>
    </source>
</reference>
<evidence type="ECO:0000256" key="6">
    <source>
        <dbReference type="ARBA" id="ARBA00022692"/>
    </source>
</evidence>
<evidence type="ECO:0000313" key="13">
    <source>
        <dbReference type="EMBL" id="KAK6357148.1"/>
    </source>
</evidence>
<keyword evidence="9 11" id="KW-0472">Membrane</keyword>
<evidence type="ECO:0000313" key="14">
    <source>
        <dbReference type="Proteomes" id="UP001313282"/>
    </source>
</evidence>
<dbReference type="InterPro" id="IPR035952">
    <property type="entry name" value="Rhomboid-like_sf"/>
</dbReference>
<evidence type="ECO:0000259" key="12">
    <source>
        <dbReference type="Pfam" id="PF01694"/>
    </source>
</evidence>
<comment type="subcellular location">
    <subcellularLocation>
        <location evidence="2">Membrane</location>
        <topology evidence="2">Multi-pass membrane protein</topology>
    </subcellularLocation>
</comment>
<evidence type="ECO:0000256" key="11">
    <source>
        <dbReference type="SAM" id="Phobius"/>
    </source>
</evidence>
<dbReference type="EMBL" id="JAVHNR010000001">
    <property type="protein sequence ID" value="KAK6357148.1"/>
    <property type="molecule type" value="Genomic_DNA"/>
</dbReference>
<keyword evidence="14" id="KW-1185">Reference proteome</keyword>
<name>A0AAN8RNC1_9PEZI</name>
<dbReference type="PANTHER" id="PTHR43066">
    <property type="entry name" value="RHOMBOID-RELATED PROTEIN"/>
    <property type="match status" value="1"/>
</dbReference>
<dbReference type="PANTHER" id="PTHR43066:SF1">
    <property type="entry name" value="RHOMBOID PROTEIN 2"/>
    <property type="match status" value="1"/>
</dbReference>
<feature type="compositionally biased region" description="Gly residues" evidence="10">
    <location>
        <begin position="276"/>
        <end position="295"/>
    </location>
</feature>
<organism evidence="13 14">
    <name type="scientific">Orbilia javanica</name>
    <dbReference type="NCBI Taxonomy" id="47235"/>
    <lineage>
        <taxon>Eukaryota</taxon>
        <taxon>Fungi</taxon>
        <taxon>Dikarya</taxon>
        <taxon>Ascomycota</taxon>
        <taxon>Pezizomycotina</taxon>
        <taxon>Orbiliomycetes</taxon>
        <taxon>Orbiliales</taxon>
        <taxon>Orbiliaceae</taxon>
        <taxon>Orbilia</taxon>
    </lineage>
</organism>
<keyword evidence="5 13" id="KW-0645">Protease</keyword>
<dbReference type="GO" id="GO:0016020">
    <property type="term" value="C:membrane"/>
    <property type="evidence" value="ECO:0007669"/>
    <property type="project" value="UniProtKB-SubCell"/>
</dbReference>
<feature type="region of interest" description="Disordered" evidence="10">
    <location>
        <begin position="256"/>
        <end position="295"/>
    </location>
</feature>
<dbReference type="Proteomes" id="UP001313282">
    <property type="component" value="Unassembled WGS sequence"/>
</dbReference>
<keyword evidence="7" id="KW-0378">Hydrolase</keyword>